<accession>A0ABD3BQA4</accession>
<feature type="region of interest" description="Disordered" evidence="1">
    <location>
        <begin position="1"/>
        <end position="34"/>
    </location>
</feature>
<dbReference type="EMBL" id="JAVIJP010000070">
    <property type="protein sequence ID" value="KAL3618902.1"/>
    <property type="molecule type" value="Genomic_DNA"/>
</dbReference>
<gene>
    <name evidence="2" type="ORF">CASFOL_037130</name>
</gene>
<sequence>MSHRKIRSEGNVPFSWEEKPGVSKSNHLKSSSTSNMDLKIMSENFSCSDQEKGTRIGPPPPCNTLQLRRRKIFSRKILWWQDDPFLAAQKSCMKNVPKYHDESIRRKGNESSNKWKNVISKSTSGFSCKLSCDVESDNFEKFTKLPPLPKERLKDKSFVVKNLNISN</sequence>
<dbReference type="AlphaFoldDB" id="A0ABD3BQA4"/>
<keyword evidence="3" id="KW-1185">Reference proteome</keyword>
<protein>
    <submittedName>
        <fullName evidence="2">Uncharacterized protein</fullName>
    </submittedName>
</protein>
<comment type="caution">
    <text evidence="2">The sequence shown here is derived from an EMBL/GenBank/DDBJ whole genome shotgun (WGS) entry which is preliminary data.</text>
</comment>
<feature type="compositionally biased region" description="Low complexity" evidence="1">
    <location>
        <begin position="23"/>
        <end position="34"/>
    </location>
</feature>
<evidence type="ECO:0000313" key="3">
    <source>
        <dbReference type="Proteomes" id="UP001632038"/>
    </source>
</evidence>
<evidence type="ECO:0000313" key="2">
    <source>
        <dbReference type="EMBL" id="KAL3618902.1"/>
    </source>
</evidence>
<proteinExistence type="predicted"/>
<dbReference type="Proteomes" id="UP001632038">
    <property type="component" value="Unassembled WGS sequence"/>
</dbReference>
<evidence type="ECO:0000256" key="1">
    <source>
        <dbReference type="SAM" id="MobiDB-lite"/>
    </source>
</evidence>
<dbReference type="PANTHER" id="PTHR33696:SF24">
    <property type="entry name" value="FLZ-TYPE DOMAIN-CONTAINING PROTEIN"/>
    <property type="match status" value="1"/>
</dbReference>
<name>A0ABD3BQA4_9LAMI</name>
<dbReference type="PANTHER" id="PTHR33696">
    <property type="entry name" value="T22J18.15-RELATED"/>
    <property type="match status" value="1"/>
</dbReference>
<reference evidence="3" key="1">
    <citation type="journal article" date="2024" name="IScience">
        <title>Strigolactones Initiate the Formation of Haustorium-like Structures in Castilleja.</title>
        <authorList>
            <person name="Buerger M."/>
            <person name="Peterson D."/>
            <person name="Chory J."/>
        </authorList>
    </citation>
    <scope>NUCLEOTIDE SEQUENCE [LARGE SCALE GENOMIC DNA]</scope>
</reference>
<organism evidence="2 3">
    <name type="scientific">Castilleja foliolosa</name>
    <dbReference type="NCBI Taxonomy" id="1961234"/>
    <lineage>
        <taxon>Eukaryota</taxon>
        <taxon>Viridiplantae</taxon>
        <taxon>Streptophyta</taxon>
        <taxon>Embryophyta</taxon>
        <taxon>Tracheophyta</taxon>
        <taxon>Spermatophyta</taxon>
        <taxon>Magnoliopsida</taxon>
        <taxon>eudicotyledons</taxon>
        <taxon>Gunneridae</taxon>
        <taxon>Pentapetalae</taxon>
        <taxon>asterids</taxon>
        <taxon>lamiids</taxon>
        <taxon>Lamiales</taxon>
        <taxon>Orobanchaceae</taxon>
        <taxon>Pedicularideae</taxon>
        <taxon>Castillejinae</taxon>
        <taxon>Castilleja</taxon>
    </lineage>
</organism>